<dbReference type="Gene3D" id="2.30.30.40">
    <property type="entry name" value="SH3 Domains"/>
    <property type="match status" value="1"/>
</dbReference>
<feature type="chain" id="PRO_5012890138" description="SH3b domain-containing protein" evidence="1">
    <location>
        <begin position="22"/>
        <end position="198"/>
    </location>
</feature>
<dbReference type="Proteomes" id="UP000191905">
    <property type="component" value="Unassembled WGS sequence"/>
</dbReference>
<proteinExistence type="predicted"/>
<feature type="domain" description="SH3b" evidence="2">
    <location>
        <begin position="30"/>
        <end position="82"/>
    </location>
</feature>
<sequence>MKLLLSAMAGALVLMGGTALAETPVSATADLNVRAGPGPQYPVIGVLTAGQSATLSGCLENSKWCTIAEADGQGWVYSDYLTADFGGRTIVLTERPSDADIAIVQPPAEFQTDAVYTGAIEPGSPAEVFPEPPTAVRTYVTSHRLEPVYLEGEVVSGAILPDTVDLQEIPDYDYRYVYVNGQPAVIDPATRRIVYVMR</sequence>
<dbReference type="InterPro" id="IPR003646">
    <property type="entry name" value="SH3-like_bac-type"/>
</dbReference>
<dbReference type="Pfam" id="PF08239">
    <property type="entry name" value="SH3_3"/>
    <property type="match status" value="1"/>
</dbReference>
<keyword evidence="4" id="KW-1185">Reference proteome</keyword>
<keyword evidence="1" id="KW-0732">Signal</keyword>
<dbReference type="RefSeq" id="WP_080918033.1">
    <property type="nucleotide sequence ID" value="NZ_MDET01000002.1"/>
</dbReference>
<dbReference type="InterPro" id="IPR009642">
    <property type="entry name" value="DUF1236"/>
</dbReference>
<dbReference type="OrthoDB" id="102964at2"/>
<evidence type="ECO:0000313" key="3">
    <source>
        <dbReference type="EMBL" id="OQM77200.1"/>
    </source>
</evidence>
<feature type="signal peptide" evidence="1">
    <location>
        <begin position="1"/>
        <end position="21"/>
    </location>
</feature>
<evidence type="ECO:0000256" key="1">
    <source>
        <dbReference type="SAM" id="SignalP"/>
    </source>
</evidence>
<dbReference type="Pfam" id="PF06823">
    <property type="entry name" value="DUF1236"/>
    <property type="match status" value="1"/>
</dbReference>
<comment type="caution">
    <text evidence="3">The sequence shown here is derived from an EMBL/GenBank/DDBJ whole genome shotgun (WGS) entry which is preliminary data.</text>
</comment>
<accession>A0A1V8RVG0</accession>
<dbReference type="EMBL" id="MDET01000002">
    <property type="protein sequence ID" value="OQM77200.1"/>
    <property type="molecule type" value="Genomic_DNA"/>
</dbReference>
<evidence type="ECO:0000259" key="2">
    <source>
        <dbReference type="Pfam" id="PF08239"/>
    </source>
</evidence>
<gene>
    <name evidence="3" type="ORF">BFN67_10490</name>
</gene>
<reference evidence="3 4" key="1">
    <citation type="journal article" date="2016" name="Int. J. Syst. Evol. Microbiol.">
        <title>Pseudaminobacter manganicus sp. nov., isolated from sludge of a manganese mine.</title>
        <authorList>
            <person name="Li J."/>
            <person name="Huang J."/>
            <person name="Liao S."/>
            <person name="Wang G."/>
        </authorList>
    </citation>
    <scope>NUCLEOTIDE SEQUENCE [LARGE SCALE GENOMIC DNA]</scope>
    <source>
        <strain evidence="3 4">JH-7</strain>
    </source>
</reference>
<dbReference type="AlphaFoldDB" id="A0A1V8RVG0"/>
<dbReference type="STRING" id="1873176.BFN67_10490"/>
<name>A0A1V8RVG0_9HYPH</name>
<protein>
    <recommendedName>
        <fullName evidence="2">SH3b domain-containing protein</fullName>
    </recommendedName>
</protein>
<evidence type="ECO:0000313" key="4">
    <source>
        <dbReference type="Proteomes" id="UP000191905"/>
    </source>
</evidence>
<organism evidence="3 4">
    <name type="scientific">Manganibacter manganicus</name>
    <dbReference type="NCBI Taxonomy" id="1873176"/>
    <lineage>
        <taxon>Bacteria</taxon>
        <taxon>Pseudomonadati</taxon>
        <taxon>Pseudomonadota</taxon>
        <taxon>Alphaproteobacteria</taxon>
        <taxon>Hyphomicrobiales</taxon>
        <taxon>Phyllobacteriaceae</taxon>
        <taxon>Manganibacter</taxon>
    </lineage>
</organism>